<proteinExistence type="predicted"/>
<evidence type="ECO:0000313" key="1">
    <source>
        <dbReference type="EMBL" id="GAS94547.1"/>
    </source>
</evidence>
<accession>A0A117I9C0</accession>
<protein>
    <submittedName>
        <fullName evidence="1">Uncharacterized protein</fullName>
    </submittedName>
</protein>
<evidence type="ECO:0000313" key="2">
    <source>
        <dbReference type="Proteomes" id="UP000069443"/>
    </source>
</evidence>
<name>A0A117I9C0_MYCCR</name>
<gene>
    <name evidence="1" type="ORF">RMCC_1513</name>
</gene>
<dbReference type="AlphaFoldDB" id="A0A117I9C0"/>
<reference evidence="2" key="1">
    <citation type="journal article" date="2016" name="Genome Announc.">
        <title>Draft Genome Sequences of Five Rapidly Growing Mycobacterium Species, M. thermoresistibile, M. fortuitum subsp. acetamidolyticum, M. canariasense, M. brisbanense, and M. novocastrense.</title>
        <authorList>
            <person name="Katahira K."/>
            <person name="Ogura Y."/>
            <person name="Gotoh Y."/>
            <person name="Hayashi T."/>
        </authorList>
    </citation>
    <scope>NUCLEOTIDE SEQUENCE [LARGE SCALE GENOMIC DNA]</scope>
    <source>
        <strain evidence="2">JCM15298</strain>
    </source>
</reference>
<organism evidence="1 2">
    <name type="scientific">Mycolicibacterium canariasense</name>
    <name type="common">Mycobacterium canariasense</name>
    <dbReference type="NCBI Taxonomy" id="228230"/>
    <lineage>
        <taxon>Bacteria</taxon>
        <taxon>Bacillati</taxon>
        <taxon>Actinomycetota</taxon>
        <taxon>Actinomycetes</taxon>
        <taxon>Mycobacteriales</taxon>
        <taxon>Mycobacteriaceae</taxon>
        <taxon>Mycolicibacterium</taxon>
    </lineage>
</organism>
<sequence>MFDRLQMVLEVVMNGLRKFATGAAIVGALGMGALGVGTATATAAAPSAPFAEDRGWGHGHGDDWRWDNGRHRGWDYGPGIYLPCVTGPLGHVTVCP</sequence>
<dbReference type="EMBL" id="BCSY01000035">
    <property type="protein sequence ID" value="GAS94547.1"/>
    <property type="molecule type" value="Genomic_DNA"/>
</dbReference>
<reference evidence="2" key="2">
    <citation type="submission" date="2016-02" db="EMBL/GenBank/DDBJ databases">
        <title>Draft genome sequence of five rapidly growing Mycobacterium species.</title>
        <authorList>
            <person name="Katahira K."/>
            <person name="Gotou Y."/>
            <person name="Iida K."/>
            <person name="Ogura Y."/>
            <person name="Hayashi T."/>
        </authorList>
    </citation>
    <scope>NUCLEOTIDE SEQUENCE [LARGE SCALE GENOMIC DNA]</scope>
    <source>
        <strain evidence="2">JCM15298</strain>
    </source>
</reference>
<keyword evidence="2" id="KW-1185">Reference proteome</keyword>
<comment type="caution">
    <text evidence="1">The sequence shown here is derived from an EMBL/GenBank/DDBJ whole genome shotgun (WGS) entry which is preliminary data.</text>
</comment>
<dbReference type="Proteomes" id="UP000069443">
    <property type="component" value="Unassembled WGS sequence"/>
</dbReference>